<reference evidence="2 3" key="1">
    <citation type="journal article" date="2010" name="Stand. Genomic Sci.">
        <title>Complete genome sequence of Coraliomargarita akajimensis type strain (04OKA010-24).</title>
        <authorList>
            <person name="Mavromatis K."/>
            <person name="Abt B."/>
            <person name="Brambilla E."/>
            <person name="Lapidus A."/>
            <person name="Copeland A."/>
            <person name="Deshpande S."/>
            <person name="Nolan M."/>
            <person name="Lucas S."/>
            <person name="Tice H."/>
            <person name="Cheng J.F."/>
            <person name="Han C."/>
            <person name="Detter J.C."/>
            <person name="Woyke T."/>
            <person name="Goodwin L."/>
            <person name="Pitluck S."/>
            <person name="Held B."/>
            <person name="Brettin T."/>
            <person name="Tapia R."/>
            <person name="Ivanova N."/>
            <person name="Mikhailova N."/>
            <person name="Pati A."/>
            <person name="Liolios K."/>
            <person name="Chen A."/>
            <person name="Palaniappan K."/>
            <person name="Land M."/>
            <person name="Hauser L."/>
            <person name="Chang Y.J."/>
            <person name="Jeffries C.D."/>
            <person name="Rohde M."/>
            <person name="Goker M."/>
            <person name="Bristow J."/>
            <person name="Eisen J.A."/>
            <person name="Markowitz V."/>
            <person name="Hugenholtz P."/>
            <person name="Klenk H.P."/>
            <person name="Kyrpides N.C."/>
        </authorList>
    </citation>
    <scope>NUCLEOTIDE SEQUENCE [LARGE SCALE GENOMIC DNA]</scope>
    <source>
        <strain evidence="3">DSM 45221 / IAM 15411 / JCM 23193 / KCTC 12865</strain>
    </source>
</reference>
<dbReference type="eggNOG" id="COG2072">
    <property type="taxonomic scope" value="Bacteria"/>
</dbReference>
<dbReference type="OrthoDB" id="178899at2"/>
<dbReference type="GO" id="GO:0050660">
    <property type="term" value="F:flavin adenine dinucleotide binding"/>
    <property type="evidence" value="ECO:0007669"/>
    <property type="project" value="TreeGrafter"/>
</dbReference>
<dbReference type="Gene3D" id="3.50.50.60">
    <property type="entry name" value="FAD/NAD(P)-binding domain"/>
    <property type="match status" value="2"/>
</dbReference>
<dbReference type="PRINTS" id="PR00368">
    <property type="entry name" value="FADPNR"/>
</dbReference>
<keyword evidence="3" id="KW-1185">Reference proteome</keyword>
<dbReference type="Pfam" id="PF13738">
    <property type="entry name" value="Pyr_redox_3"/>
    <property type="match status" value="1"/>
</dbReference>
<dbReference type="PRINTS" id="PR00469">
    <property type="entry name" value="PNDRDTASEII"/>
</dbReference>
<dbReference type="SUPFAM" id="SSF51905">
    <property type="entry name" value="FAD/NAD(P)-binding domain"/>
    <property type="match status" value="1"/>
</dbReference>
<keyword evidence="1" id="KW-0560">Oxidoreductase</keyword>
<dbReference type="InterPro" id="IPR050982">
    <property type="entry name" value="Auxin_biosynth/cation_transpt"/>
</dbReference>
<dbReference type="Proteomes" id="UP000000925">
    <property type="component" value="Chromosome"/>
</dbReference>
<dbReference type="KEGG" id="caa:Caka_2650"/>
<dbReference type="STRING" id="583355.Caka_2650"/>
<evidence type="ECO:0000313" key="2">
    <source>
        <dbReference type="EMBL" id="ADE55666.1"/>
    </source>
</evidence>
<dbReference type="PROSITE" id="PS51257">
    <property type="entry name" value="PROKAR_LIPOPROTEIN"/>
    <property type="match status" value="1"/>
</dbReference>
<name>D5EPT3_CORAD</name>
<proteinExistence type="predicted"/>
<dbReference type="HOGENOM" id="CLU_037483_0_0_0"/>
<dbReference type="AlphaFoldDB" id="D5EPT3"/>
<dbReference type="GO" id="GO:0004497">
    <property type="term" value="F:monooxygenase activity"/>
    <property type="evidence" value="ECO:0007669"/>
    <property type="project" value="TreeGrafter"/>
</dbReference>
<evidence type="ECO:0000313" key="3">
    <source>
        <dbReference type="Proteomes" id="UP000000925"/>
    </source>
</evidence>
<dbReference type="PANTHER" id="PTHR43539:SF89">
    <property type="entry name" value="NAD(P)-BINDING DOMAIN-CONTAINING PROTEIN"/>
    <property type="match status" value="1"/>
</dbReference>
<organism evidence="2 3">
    <name type="scientific">Coraliomargarita akajimensis (strain DSM 45221 / IAM 15411 / JCM 23193 / KCTC 12865 / 04OKA010-24)</name>
    <dbReference type="NCBI Taxonomy" id="583355"/>
    <lineage>
        <taxon>Bacteria</taxon>
        <taxon>Pseudomonadati</taxon>
        <taxon>Verrucomicrobiota</taxon>
        <taxon>Opitutia</taxon>
        <taxon>Puniceicoccales</taxon>
        <taxon>Coraliomargaritaceae</taxon>
        <taxon>Coraliomargarita</taxon>
    </lineage>
</organism>
<dbReference type="InterPro" id="IPR036188">
    <property type="entry name" value="FAD/NAD-bd_sf"/>
</dbReference>
<accession>D5EPT3</accession>
<dbReference type="PANTHER" id="PTHR43539">
    <property type="entry name" value="FLAVIN-BINDING MONOOXYGENASE-LIKE PROTEIN (AFU_ORTHOLOGUE AFUA_4G09220)"/>
    <property type="match status" value="1"/>
</dbReference>
<evidence type="ECO:0000256" key="1">
    <source>
        <dbReference type="ARBA" id="ARBA00023002"/>
    </source>
</evidence>
<dbReference type="EMBL" id="CP001998">
    <property type="protein sequence ID" value="ADE55666.1"/>
    <property type="molecule type" value="Genomic_DNA"/>
</dbReference>
<protein>
    <submittedName>
        <fullName evidence="2">FAD dependent oxidoreductase</fullName>
    </submittedName>
</protein>
<gene>
    <name evidence="2" type="ordered locus">Caka_2650</name>
</gene>
<sequence length="389" mass="43420">MLDLVKVTFDKWCVEYEVVIVGAGPAGIGCGLALRRAGAERVLVLEANRVGASFRCWPEQMRLITPSFHANPFFQTDLNAVTPDTSPADFCQKEHLSGNEYADYLTALVRHFELNVQAQSAVVQLVPEADGFTVHTQSGAYRARTVIWAGGEFAHPKLAGFSGAEHCAHSSVFRNWEDFQGEEALIIGGYESGIDAAYHLVALGKRVVLLSHDEPWKADHSDPSEALSPYTRERLLKIFETWPERLTLHANAEVVAVSRMSERYVVETADGRIFDSKYRPIAATGFHSALMPIKDLFDWKGSIPVFTDEDESTLHSGLYYSGPSLVQHDSKFCFIYKFRARFGVIARSIVQRLGYPEPDLENDRRRGFLVDDLKCCTSCDCAIESEASR</sequence>